<name>A0ABY4JCL4_9BACT</name>
<dbReference type="Proteomes" id="UP000829647">
    <property type="component" value="Chromosome"/>
</dbReference>
<gene>
    <name evidence="1" type="ORF">MWH26_01990</name>
</gene>
<evidence type="ECO:0008006" key="3">
    <source>
        <dbReference type="Google" id="ProtNLM"/>
    </source>
</evidence>
<organism evidence="1 2">
    <name type="scientific">Hymenobacter sublimis</name>
    <dbReference type="NCBI Taxonomy" id="2933777"/>
    <lineage>
        <taxon>Bacteria</taxon>
        <taxon>Pseudomonadati</taxon>
        <taxon>Bacteroidota</taxon>
        <taxon>Cytophagia</taxon>
        <taxon>Cytophagales</taxon>
        <taxon>Hymenobacteraceae</taxon>
        <taxon>Hymenobacter</taxon>
    </lineage>
</organism>
<reference evidence="1 2" key="1">
    <citation type="submission" date="2022-04" db="EMBL/GenBank/DDBJ databases">
        <title>Hymenobacter sp. isolated from the air.</title>
        <authorList>
            <person name="Won M."/>
            <person name="Lee C.-M."/>
            <person name="Woen H.-Y."/>
            <person name="Kwon S.-W."/>
        </authorList>
    </citation>
    <scope>NUCLEOTIDE SEQUENCE [LARGE SCALE GENOMIC DNA]</scope>
    <source>
        <strain evidence="2">5516 S-25</strain>
    </source>
</reference>
<proteinExistence type="predicted"/>
<keyword evidence="2" id="KW-1185">Reference proteome</keyword>
<accession>A0ABY4JCL4</accession>
<evidence type="ECO:0000313" key="2">
    <source>
        <dbReference type="Proteomes" id="UP000829647"/>
    </source>
</evidence>
<dbReference type="RefSeq" id="WP_247975834.1">
    <property type="nucleotide sequence ID" value="NZ_CP095848.1"/>
</dbReference>
<evidence type="ECO:0000313" key="1">
    <source>
        <dbReference type="EMBL" id="UPL49692.1"/>
    </source>
</evidence>
<dbReference type="EMBL" id="CP095848">
    <property type="protein sequence ID" value="UPL49692.1"/>
    <property type="molecule type" value="Genomic_DNA"/>
</dbReference>
<sequence length="216" mass="23349">MKYILWPGLLLLTGLLFSAGTVYGQVPVWNYSTGDPHALRGQGAYQLLDGSWQSGKLRLEPSGHLRVQPTGGEANVYQAGELKAFVLKTDTFGVVRNVSMPSQRLSAAFAQKLYQYGQLAAFKLDHRYTGASGPGFSDELVAPTGAMDLVLQPVTGDAVVVPAGRAAFIRTMLPLVGDCPELAAQITKGKVGRQHMRQILQTYASWQKLNSLPTSN</sequence>
<protein>
    <recommendedName>
        <fullName evidence="3">DUF4369 domain-containing protein</fullName>
    </recommendedName>
</protein>